<protein>
    <submittedName>
        <fullName evidence="2">Uncharacterized protein</fullName>
    </submittedName>
</protein>
<evidence type="ECO:0000313" key="2">
    <source>
        <dbReference type="EMBL" id="KEO96668.1"/>
    </source>
</evidence>
<dbReference type="Proteomes" id="UP000027866">
    <property type="component" value="Unassembled WGS sequence"/>
</dbReference>
<gene>
    <name evidence="2" type="ORF">EH32_08275</name>
</gene>
<feature type="compositionally biased region" description="Basic and acidic residues" evidence="1">
    <location>
        <begin position="50"/>
        <end position="60"/>
    </location>
</feature>
<name>A0A074MXX5_9SPHN</name>
<organism evidence="2 3">
    <name type="scientific">Erythrobacter litoralis</name>
    <dbReference type="NCBI Taxonomy" id="39960"/>
    <lineage>
        <taxon>Bacteria</taxon>
        <taxon>Pseudomonadati</taxon>
        <taxon>Pseudomonadota</taxon>
        <taxon>Alphaproteobacteria</taxon>
        <taxon>Sphingomonadales</taxon>
        <taxon>Erythrobacteraceae</taxon>
        <taxon>Erythrobacter/Porphyrobacter group</taxon>
        <taxon>Erythrobacter</taxon>
    </lineage>
</organism>
<comment type="caution">
    <text evidence="2">The sequence shown here is derived from an EMBL/GenBank/DDBJ whole genome shotgun (WGS) entry which is preliminary data.</text>
</comment>
<reference evidence="2 3" key="1">
    <citation type="submission" date="2014-04" db="EMBL/GenBank/DDBJ databases">
        <title>A comprehensive comparison of genomes of Erythrobacter spp. Strains.</title>
        <authorList>
            <person name="Zheng Q."/>
        </authorList>
    </citation>
    <scope>NUCLEOTIDE SEQUENCE [LARGE SCALE GENOMIC DNA]</scope>
    <source>
        <strain evidence="2 3">DSM 8509</strain>
    </source>
</reference>
<accession>A0A074MXX5</accession>
<keyword evidence="3" id="KW-1185">Reference proteome</keyword>
<dbReference type="AlphaFoldDB" id="A0A074MXX5"/>
<proteinExistence type="predicted"/>
<evidence type="ECO:0000313" key="3">
    <source>
        <dbReference type="Proteomes" id="UP000027866"/>
    </source>
</evidence>
<sequence length="70" mass="7963">MALHRDNLEALTYYLVEGSDRDAADELIMELVGSEGRIMGRRCGRTQNLGKRERPNEFKADGPLTPQIWT</sequence>
<evidence type="ECO:0000256" key="1">
    <source>
        <dbReference type="SAM" id="MobiDB-lite"/>
    </source>
</evidence>
<dbReference type="EMBL" id="JMIX01000004">
    <property type="protein sequence ID" value="KEO96668.1"/>
    <property type="molecule type" value="Genomic_DNA"/>
</dbReference>
<feature type="region of interest" description="Disordered" evidence="1">
    <location>
        <begin position="44"/>
        <end position="70"/>
    </location>
</feature>